<dbReference type="Proteomes" id="UP000091820">
    <property type="component" value="Unassembled WGS sequence"/>
</dbReference>
<dbReference type="PANTHER" id="PTHR21398:SF7">
    <property type="entry name" value="LP19941P"/>
    <property type="match status" value="1"/>
</dbReference>
<dbReference type="EnsemblMetazoa" id="GBRI024155-RA">
    <property type="protein sequence ID" value="GBRI024155-PA"/>
    <property type="gene ID" value="GBRI024155"/>
</dbReference>
<name>A0A1A9WLP3_9MUSC</name>
<feature type="chain" id="PRO_5008400487" evidence="1">
    <location>
        <begin position="28"/>
        <end position="164"/>
    </location>
</feature>
<evidence type="ECO:0000313" key="3">
    <source>
        <dbReference type="Proteomes" id="UP000091820"/>
    </source>
</evidence>
<feature type="signal peptide" evidence="1">
    <location>
        <begin position="1"/>
        <end position="27"/>
    </location>
</feature>
<dbReference type="AlphaFoldDB" id="A0A1A9WLP3"/>
<keyword evidence="3" id="KW-1185">Reference proteome</keyword>
<dbReference type="VEuPathDB" id="VectorBase:GBRI024155"/>
<sequence length="164" mass="19188">MAKNWFLLSGTLWFLLLFKLLWYKTKAWSTVQCKQETLENIDHHQQQQQQQQFNDDDDKAYNVTKEGTVLTRSKRFISFPLGSSFSTSICMTTGVIGNPNQSYLSMGLNWGLAYDLPNITWVLRHAHEFQTATTTKQRTDEIAAQIKRRHRRSLYNNLEIAINR</sequence>
<evidence type="ECO:0000256" key="1">
    <source>
        <dbReference type="SAM" id="SignalP"/>
    </source>
</evidence>
<protein>
    <submittedName>
        <fullName evidence="2">Uncharacterized protein</fullName>
    </submittedName>
</protein>
<dbReference type="PANTHER" id="PTHR21398">
    <property type="entry name" value="AGAP007094-PA"/>
    <property type="match status" value="1"/>
</dbReference>
<keyword evidence="1" id="KW-0732">Signal</keyword>
<organism evidence="2 3">
    <name type="scientific">Glossina brevipalpis</name>
    <dbReference type="NCBI Taxonomy" id="37001"/>
    <lineage>
        <taxon>Eukaryota</taxon>
        <taxon>Metazoa</taxon>
        <taxon>Ecdysozoa</taxon>
        <taxon>Arthropoda</taxon>
        <taxon>Hexapoda</taxon>
        <taxon>Insecta</taxon>
        <taxon>Pterygota</taxon>
        <taxon>Neoptera</taxon>
        <taxon>Endopterygota</taxon>
        <taxon>Diptera</taxon>
        <taxon>Brachycera</taxon>
        <taxon>Muscomorpha</taxon>
        <taxon>Hippoboscoidea</taxon>
        <taxon>Glossinidae</taxon>
        <taxon>Glossina</taxon>
    </lineage>
</organism>
<proteinExistence type="predicted"/>
<accession>A0A1A9WLP3</accession>
<reference evidence="3" key="1">
    <citation type="submission" date="2014-03" db="EMBL/GenBank/DDBJ databases">
        <authorList>
            <person name="Aksoy S."/>
            <person name="Warren W."/>
            <person name="Wilson R.K."/>
        </authorList>
    </citation>
    <scope>NUCLEOTIDE SEQUENCE [LARGE SCALE GENOMIC DNA]</scope>
    <source>
        <strain evidence="3">IAEA</strain>
    </source>
</reference>
<evidence type="ECO:0000313" key="2">
    <source>
        <dbReference type="EnsemblMetazoa" id="GBRI024155-PA"/>
    </source>
</evidence>
<reference evidence="2" key="2">
    <citation type="submission" date="2020-05" db="UniProtKB">
        <authorList>
            <consortium name="EnsemblMetazoa"/>
        </authorList>
    </citation>
    <scope>IDENTIFICATION</scope>
    <source>
        <strain evidence="2">IAEA</strain>
    </source>
</reference>